<accession>A0AA38RQ90</accession>
<keyword evidence="1" id="KW-1133">Transmembrane helix</keyword>
<evidence type="ECO:0008006" key="4">
    <source>
        <dbReference type="Google" id="ProtNLM"/>
    </source>
</evidence>
<comment type="caution">
    <text evidence="2">The sequence shown here is derived from an EMBL/GenBank/DDBJ whole genome shotgun (WGS) entry which is preliminary data.</text>
</comment>
<sequence>MDFAEYNPYSPPNDDASQDKHNITALLEAYASLSVPRLLDLLAVDFTHVVLPRSLGMPTRDKAAFVQHAAGIFSVFESFRMIPVGMLRAAGWKETWVVRANMEGVLKGGKGQWKNECMMIVRMDDDGMFVEEIQEFVDSAKAVEMMRQHAPKSFGAEAPQSMTIGEGNSIPAASLLTTFCWFLVCVLVAKLGAQVLALVIFWAHPTLEVFRRSFFATPGRQRL</sequence>
<gene>
    <name evidence="2" type="ORF">NKR19_g6655</name>
</gene>
<proteinExistence type="predicted"/>
<evidence type="ECO:0000313" key="3">
    <source>
        <dbReference type="Proteomes" id="UP001174691"/>
    </source>
</evidence>
<protein>
    <recommendedName>
        <fullName evidence="4">SnoaL-like domain-containing protein</fullName>
    </recommendedName>
</protein>
<keyword evidence="1" id="KW-0472">Membrane</keyword>
<reference evidence="2" key="1">
    <citation type="submission" date="2022-07" db="EMBL/GenBank/DDBJ databases">
        <title>Fungi with potential for degradation of polypropylene.</title>
        <authorList>
            <person name="Gostincar C."/>
        </authorList>
    </citation>
    <scope>NUCLEOTIDE SEQUENCE</scope>
    <source>
        <strain evidence="2">EXF-13287</strain>
    </source>
</reference>
<evidence type="ECO:0000256" key="1">
    <source>
        <dbReference type="SAM" id="Phobius"/>
    </source>
</evidence>
<dbReference type="EMBL" id="JANBVN010000106">
    <property type="protein sequence ID" value="KAJ9143949.1"/>
    <property type="molecule type" value="Genomic_DNA"/>
</dbReference>
<evidence type="ECO:0000313" key="2">
    <source>
        <dbReference type="EMBL" id="KAJ9143949.1"/>
    </source>
</evidence>
<dbReference type="AlphaFoldDB" id="A0AA38RQ90"/>
<dbReference type="InterPro" id="IPR032710">
    <property type="entry name" value="NTF2-like_dom_sf"/>
</dbReference>
<dbReference type="Gene3D" id="3.10.450.50">
    <property type="match status" value="1"/>
</dbReference>
<dbReference type="Proteomes" id="UP001174691">
    <property type="component" value="Unassembled WGS sequence"/>
</dbReference>
<name>A0AA38RQ90_9PEZI</name>
<organism evidence="2 3">
    <name type="scientific">Coniochaeta hoffmannii</name>
    <dbReference type="NCBI Taxonomy" id="91930"/>
    <lineage>
        <taxon>Eukaryota</taxon>
        <taxon>Fungi</taxon>
        <taxon>Dikarya</taxon>
        <taxon>Ascomycota</taxon>
        <taxon>Pezizomycotina</taxon>
        <taxon>Sordariomycetes</taxon>
        <taxon>Sordariomycetidae</taxon>
        <taxon>Coniochaetales</taxon>
        <taxon>Coniochaetaceae</taxon>
        <taxon>Coniochaeta</taxon>
    </lineage>
</organism>
<keyword evidence="3" id="KW-1185">Reference proteome</keyword>
<keyword evidence="1" id="KW-0812">Transmembrane</keyword>
<dbReference type="SUPFAM" id="SSF54427">
    <property type="entry name" value="NTF2-like"/>
    <property type="match status" value="1"/>
</dbReference>
<feature type="transmembrane region" description="Helical" evidence="1">
    <location>
        <begin position="181"/>
        <end position="203"/>
    </location>
</feature>